<name>A0ABX1R7S5_9ALTE</name>
<dbReference type="Pfam" id="PF03795">
    <property type="entry name" value="YCII"/>
    <property type="match status" value="1"/>
</dbReference>
<dbReference type="PANTHER" id="PTHR35174">
    <property type="entry name" value="BLL7171 PROTEIN-RELATED"/>
    <property type="match status" value="1"/>
</dbReference>
<dbReference type="RefSeq" id="WP_169211852.1">
    <property type="nucleotide sequence ID" value="NZ_JAATNW010000008.1"/>
</dbReference>
<evidence type="ECO:0008006" key="6">
    <source>
        <dbReference type="Google" id="ProtNLM"/>
    </source>
</evidence>
<sequence>MKVMVIVKASPSSEAGVMPDADLLAQMTAYNEELVKAGIMLSGEGLKPSKEGFRVRFDGDSRTITQGPFNETSELIAGYWIWEVNSVEHAMEWVAKCPNPMPDASDIEVRPLFEMQDFAEIPGADDALEKEEGMRMHLGMRSASLNAYLFFDGRCEEAMEYYQQHLGANINLMMRFSDSPEPFPEGALPVDYENKIMHAEFTLGTSVIFASDGCGSDGPMRGTSQALTVKNAELAHHAFDALAEGGDIKMPLEKTFWAELYGQVTDKFGVQWMVMVETEQGAIQ</sequence>
<dbReference type="Gene3D" id="3.30.70.1060">
    <property type="entry name" value="Dimeric alpha+beta barrel"/>
    <property type="match status" value="1"/>
</dbReference>
<comment type="caution">
    <text evidence="4">The sequence shown here is derived from an EMBL/GenBank/DDBJ whole genome shotgun (WGS) entry which is preliminary data.</text>
</comment>
<feature type="domain" description="YCII-related" evidence="2">
    <location>
        <begin position="1"/>
        <end position="114"/>
    </location>
</feature>
<accession>A0ABX1R7S5</accession>
<dbReference type="Pfam" id="PF06983">
    <property type="entry name" value="3-dmu-9_3-mt"/>
    <property type="match status" value="1"/>
</dbReference>
<reference evidence="4 5" key="1">
    <citation type="submission" date="2020-03" db="EMBL/GenBank/DDBJ databases">
        <title>Alteromonas ponticola sp. nov., isolated from seawater.</title>
        <authorList>
            <person name="Yoon J.-H."/>
            <person name="Kim Y.-O."/>
        </authorList>
    </citation>
    <scope>NUCLEOTIDE SEQUENCE [LARGE SCALE GENOMIC DNA]</scope>
    <source>
        <strain evidence="4 5">MYP5</strain>
    </source>
</reference>
<dbReference type="EMBL" id="JAATNW010000008">
    <property type="protein sequence ID" value="NMH61288.1"/>
    <property type="molecule type" value="Genomic_DNA"/>
</dbReference>
<evidence type="ECO:0000259" key="2">
    <source>
        <dbReference type="Pfam" id="PF03795"/>
    </source>
</evidence>
<dbReference type="SUPFAM" id="SSF54593">
    <property type="entry name" value="Glyoxalase/Bleomycin resistance protein/Dihydroxybiphenyl dioxygenase"/>
    <property type="match status" value="1"/>
</dbReference>
<protein>
    <recommendedName>
        <fullName evidence="6">YciI family protein</fullName>
    </recommendedName>
</protein>
<dbReference type="InterPro" id="IPR005545">
    <property type="entry name" value="YCII"/>
</dbReference>
<dbReference type="InterPro" id="IPR028973">
    <property type="entry name" value="PhnB-like"/>
</dbReference>
<evidence type="ECO:0000256" key="1">
    <source>
        <dbReference type="ARBA" id="ARBA00007689"/>
    </source>
</evidence>
<dbReference type="SUPFAM" id="SSF54909">
    <property type="entry name" value="Dimeric alpha+beta barrel"/>
    <property type="match status" value="1"/>
</dbReference>
<gene>
    <name evidence="4" type="ORF">HCJ96_14755</name>
</gene>
<evidence type="ECO:0000313" key="4">
    <source>
        <dbReference type="EMBL" id="NMH61288.1"/>
    </source>
</evidence>
<organism evidence="4 5">
    <name type="scientific">Alteromonas ponticola</name>
    <dbReference type="NCBI Taxonomy" id="2720613"/>
    <lineage>
        <taxon>Bacteria</taxon>
        <taxon>Pseudomonadati</taxon>
        <taxon>Pseudomonadota</taxon>
        <taxon>Gammaproteobacteria</taxon>
        <taxon>Alteromonadales</taxon>
        <taxon>Alteromonadaceae</taxon>
        <taxon>Alteromonas/Salinimonas group</taxon>
        <taxon>Alteromonas</taxon>
    </lineage>
</organism>
<dbReference type="Proteomes" id="UP000709336">
    <property type="component" value="Unassembled WGS sequence"/>
</dbReference>
<evidence type="ECO:0000313" key="5">
    <source>
        <dbReference type="Proteomes" id="UP000709336"/>
    </source>
</evidence>
<proteinExistence type="inferred from homology"/>
<dbReference type="InterPro" id="IPR029068">
    <property type="entry name" value="Glyas_Bleomycin-R_OHBP_Dase"/>
</dbReference>
<feature type="domain" description="PhnB-like" evidence="3">
    <location>
        <begin position="147"/>
        <end position="274"/>
    </location>
</feature>
<comment type="similarity">
    <text evidence="1">Belongs to the YciI family.</text>
</comment>
<dbReference type="Gene3D" id="3.10.180.10">
    <property type="entry name" value="2,3-Dihydroxybiphenyl 1,2-Dioxygenase, domain 1"/>
    <property type="match status" value="1"/>
</dbReference>
<evidence type="ECO:0000259" key="3">
    <source>
        <dbReference type="Pfam" id="PF06983"/>
    </source>
</evidence>
<dbReference type="CDD" id="cd06588">
    <property type="entry name" value="PhnB_like"/>
    <property type="match status" value="1"/>
</dbReference>
<dbReference type="PANTHER" id="PTHR35174:SF4">
    <property type="entry name" value="BLL7163 PROTEIN"/>
    <property type="match status" value="1"/>
</dbReference>
<dbReference type="InterPro" id="IPR011008">
    <property type="entry name" value="Dimeric_a/b-barrel"/>
</dbReference>
<keyword evidence="5" id="KW-1185">Reference proteome</keyword>